<dbReference type="Proteomes" id="UP000092443">
    <property type="component" value="Unplaced"/>
</dbReference>
<feature type="chain" id="PRO_5038406998" evidence="2">
    <location>
        <begin position="21"/>
        <end position="432"/>
    </location>
</feature>
<keyword evidence="2" id="KW-0732">Signal</keyword>
<keyword evidence="4" id="KW-1185">Reference proteome</keyword>
<accession>A0A9C5ZDS2</accession>
<reference evidence="5" key="1">
    <citation type="submission" date="2025-08" db="UniProtKB">
        <authorList>
            <consortium name="RefSeq"/>
        </authorList>
    </citation>
    <scope>IDENTIFICATION</scope>
    <source>
        <tissue evidence="5">Whole body pupa</tissue>
    </source>
</reference>
<feature type="signal peptide" evidence="2">
    <location>
        <begin position="1"/>
        <end position="20"/>
    </location>
</feature>
<evidence type="ECO:0000256" key="2">
    <source>
        <dbReference type="SAM" id="SignalP"/>
    </source>
</evidence>
<dbReference type="AlphaFoldDB" id="A0A9C5ZDS2"/>
<evidence type="ECO:0000313" key="4">
    <source>
        <dbReference type="Proteomes" id="UP000092443"/>
    </source>
</evidence>
<organism evidence="4 5">
    <name type="scientific">Glossina fuscipes</name>
    <dbReference type="NCBI Taxonomy" id="7396"/>
    <lineage>
        <taxon>Eukaryota</taxon>
        <taxon>Metazoa</taxon>
        <taxon>Ecdysozoa</taxon>
        <taxon>Arthropoda</taxon>
        <taxon>Hexapoda</taxon>
        <taxon>Insecta</taxon>
        <taxon>Pterygota</taxon>
        <taxon>Neoptera</taxon>
        <taxon>Endopterygota</taxon>
        <taxon>Diptera</taxon>
        <taxon>Brachycera</taxon>
        <taxon>Muscomorpha</taxon>
        <taxon>Hippoboscoidea</taxon>
        <taxon>Glossinidae</taxon>
        <taxon>Glossina</taxon>
    </lineage>
</organism>
<protein>
    <submittedName>
        <fullName evidence="5">Retinitis pigmentosa 1-like 1 protein</fullName>
    </submittedName>
</protein>
<proteinExistence type="predicted"/>
<feature type="domain" description="DUF753" evidence="3">
    <location>
        <begin position="314"/>
        <end position="393"/>
    </location>
</feature>
<sequence length="432" mass="47451">MKHFDLVTIFCMALILTADGELSETEQQQKQTLYSSFSTATPLALELSTQGFMETMEQALENSQKGEAKVRTVSFESEQKQIQKTAGDVEVIELRAGPAMEKQEEEVSTGVEDKIERMEVDEVNDGVIPAVEQEVGEAGEPEGEQAGEAQAKEEAEPEVEVEAEAETEVEAEQEALPEAEAEAELEVEPEAASEAEPEVEAEAEPKVEPEAEPTMEAEKESEPGAESAEPEKGVEEKLPEDESNIDGSNVKEQETNSNTNNAEEGVPTGAETQQPNPAETEEKLQNDAPAGEVEINQEKPHLVETINKIKPDLCFTCNSKEDSACEKRATEQVTCKKTNNNNSQNEHSGCYSMFDEKGNTTMRGCVSDLTEQGFKYCLKSKKFCELCYSNICNNKKITGGAADLHKLNIILLALVNIFTYINCRDIFIVNAM</sequence>
<evidence type="ECO:0000313" key="5">
    <source>
        <dbReference type="RefSeq" id="XP_037894667.1"/>
    </source>
</evidence>
<feature type="compositionally biased region" description="Acidic residues" evidence="1">
    <location>
        <begin position="155"/>
        <end position="202"/>
    </location>
</feature>
<gene>
    <name evidence="5" type="primary">LOC119640589</name>
</gene>
<dbReference type="KEGG" id="gfs:119640589"/>
<feature type="compositionally biased region" description="Acidic residues" evidence="1">
    <location>
        <begin position="135"/>
        <end position="145"/>
    </location>
</feature>
<dbReference type="GeneID" id="119640589"/>
<dbReference type="CDD" id="cd00117">
    <property type="entry name" value="TFP"/>
    <property type="match status" value="1"/>
</dbReference>
<name>A0A9C5ZDS2_9MUSC</name>
<dbReference type="RefSeq" id="XP_037894667.1">
    <property type="nucleotide sequence ID" value="XM_038038739.1"/>
</dbReference>
<evidence type="ECO:0000256" key="1">
    <source>
        <dbReference type="SAM" id="MobiDB-lite"/>
    </source>
</evidence>
<evidence type="ECO:0000259" key="3">
    <source>
        <dbReference type="Pfam" id="PF05444"/>
    </source>
</evidence>
<feature type="region of interest" description="Disordered" evidence="1">
    <location>
        <begin position="135"/>
        <end position="286"/>
    </location>
</feature>
<dbReference type="InterPro" id="IPR008472">
    <property type="entry name" value="DUF753"/>
</dbReference>
<dbReference type="Pfam" id="PF05444">
    <property type="entry name" value="DUF753"/>
    <property type="match status" value="1"/>
</dbReference>